<gene>
    <name evidence="1" type="ORF">E2C01_056169</name>
</gene>
<protein>
    <submittedName>
        <fullName evidence="1">Uncharacterized protein</fullName>
    </submittedName>
</protein>
<reference evidence="1 2" key="1">
    <citation type="submission" date="2019-05" db="EMBL/GenBank/DDBJ databases">
        <title>Another draft genome of Portunus trituberculatus and its Hox gene families provides insights of decapod evolution.</title>
        <authorList>
            <person name="Jeong J.-H."/>
            <person name="Song I."/>
            <person name="Kim S."/>
            <person name="Choi T."/>
            <person name="Kim D."/>
            <person name="Ryu S."/>
            <person name="Kim W."/>
        </authorList>
    </citation>
    <scope>NUCLEOTIDE SEQUENCE [LARGE SCALE GENOMIC DNA]</scope>
    <source>
        <tissue evidence="1">Muscle</tissue>
    </source>
</reference>
<sequence length="101" mass="9772">MRIAVIHSGSHSPGCSSSLSGLAPCDLPLGFRVAGPQERPLMCGEGERPTGCGGGGLKGVLVMAAAGGGCAAAVSSLWAAAARGGREGAPASSARDQQPSL</sequence>
<keyword evidence="2" id="KW-1185">Reference proteome</keyword>
<dbReference type="EMBL" id="VSRR010019290">
    <property type="protein sequence ID" value="MPC62088.1"/>
    <property type="molecule type" value="Genomic_DNA"/>
</dbReference>
<dbReference type="Proteomes" id="UP000324222">
    <property type="component" value="Unassembled WGS sequence"/>
</dbReference>
<accession>A0A5B7GYW5</accession>
<name>A0A5B7GYW5_PORTR</name>
<dbReference type="AlphaFoldDB" id="A0A5B7GYW5"/>
<organism evidence="1 2">
    <name type="scientific">Portunus trituberculatus</name>
    <name type="common">Swimming crab</name>
    <name type="synonym">Neptunus trituberculatus</name>
    <dbReference type="NCBI Taxonomy" id="210409"/>
    <lineage>
        <taxon>Eukaryota</taxon>
        <taxon>Metazoa</taxon>
        <taxon>Ecdysozoa</taxon>
        <taxon>Arthropoda</taxon>
        <taxon>Crustacea</taxon>
        <taxon>Multicrustacea</taxon>
        <taxon>Malacostraca</taxon>
        <taxon>Eumalacostraca</taxon>
        <taxon>Eucarida</taxon>
        <taxon>Decapoda</taxon>
        <taxon>Pleocyemata</taxon>
        <taxon>Brachyura</taxon>
        <taxon>Eubrachyura</taxon>
        <taxon>Portunoidea</taxon>
        <taxon>Portunidae</taxon>
        <taxon>Portuninae</taxon>
        <taxon>Portunus</taxon>
    </lineage>
</organism>
<comment type="caution">
    <text evidence="1">The sequence shown here is derived from an EMBL/GenBank/DDBJ whole genome shotgun (WGS) entry which is preliminary data.</text>
</comment>
<proteinExistence type="predicted"/>
<evidence type="ECO:0000313" key="1">
    <source>
        <dbReference type="EMBL" id="MPC62088.1"/>
    </source>
</evidence>
<evidence type="ECO:0000313" key="2">
    <source>
        <dbReference type="Proteomes" id="UP000324222"/>
    </source>
</evidence>